<dbReference type="VEuPathDB" id="TriTrypDB:TvY486_0905510"/>
<evidence type="ECO:0000313" key="1">
    <source>
        <dbReference type="EMBL" id="CCC50730.1"/>
    </source>
</evidence>
<accession>G0U375</accession>
<gene>
    <name evidence="1" type="ORF">TVY486_0905510</name>
</gene>
<sequence>MKQVSTIFFCCCCYVQMVSFRVQHNVINHDLAILVSFQFFVSILITQSHTTPQVIPLYPGRDCAGHCYHSCVFSFYLLLRSFDNFISKYARPRRPSQSLID</sequence>
<proteinExistence type="predicted"/>
<protein>
    <submittedName>
        <fullName evidence="1">Uncharacterized protein</fullName>
    </submittedName>
</protein>
<reference evidence="1" key="1">
    <citation type="journal article" date="2012" name="Proc. Natl. Acad. Sci. U.S.A.">
        <title>Antigenic diversity is generated by distinct evolutionary mechanisms in African trypanosome species.</title>
        <authorList>
            <person name="Jackson A.P."/>
            <person name="Berry A."/>
            <person name="Aslett M."/>
            <person name="Allison H.C."/>
            <person name="Burton P."/>
            <person name="Vavrova-Anderson J."/>
            <person name="Brown R."/>
            <person name="Browne H."/>
            <person name="Corton N."/>
            <person name="Hauser H."/>
            <person name="Gamble J."/>
            <person name="Gilderthorp R."/>
            <person name="Marcello L."/>
            <person name="McQuillan J."/>
            <person name="Otto T.D."/>
            <person name="Quail M.A."/>
            <person name="Sanders M.J."/>
            <person name="van Tonder A."/>
            <person name="Ginger M.L."/>
            <person name="Field M.C."/>
            <person name="Barry J.D."/>
            <person name="Hertz-Fowler C."/>
            <person name="Berriman M."/>
        </authorList>
    </citation>
    <scope>NUCLEOTIDE SEQUENCE</scope>
    <source>
        <strain evidence="1">Y486</strain>
    </source>
</reference>
<organism evidence="1">
    <name type="scientific">Trypanosoma vivax (strain Y486)</name>
    <dbReference type="NCBI Taxonomy" id="1055687"/>
    <lineage>
        <taxon>Eukaryota</taxon>
        <taxon>Discoba</taxon>
        <taxon>Euglenozoa</taxon>
        <taxon>Kinetoplastea</taxon>
        <taxon>Metakinetoplastina</taxon>
        <taxon>Trypanosomatida</taxon>
        <taxon>Trypanosomatidae</taxon>
        <taxon>Trypanosoma</taxon>
        <taxon>Duttonella</taxon>
    </lineage>
</organism>
<name>G0U375_TRYVY</name>
<dbReference type="AlphaFoldDB" id="G0U375"/>
<dbReference type="EMBL" id="HE573025">
    <property type="protein sequence ID" value="CCC50730.1"/>
    <property type="molecule type" value="Genomic_DNA"/>
</dbReference>